<sequence>MTCEKMTGEDKPRRNAPGATETNTADGRPGGHAYLFGLGSPHGGDRLGWLAAEWLGDALCERDDLTVARLDQPVDLFLHAVTPRDRLLLVDAMRGQGPPGTLKAFSPAELPTAAARLSSHGLDLAGTLALVEALGLFRAGIRIIGIEMPTDAGPEMTGREMTAPGLDGAQARRLHAAVLGWLDAG</sequence>
<dbReference type="GO" id="GO:0008047">
    <property type="term" value="F:enzyme activator activity"/>
    <property type="evidence" value="ECO:0007669"/>
    <property type="project" value="InterPro"/>
</dbReference>
<accession>A0A4R6ZP81</accession>
<evidence type="ECO:0000256" key="1">
    <source>
        <dbReference type="SAM" id="MobiDB-lite"/>
    </source>
</evidence>
<name>A0A4R6ZP81_9GAMM</name>
<dbReference type="Gene3D" id="3.40.50.1450">
    <property type="entry name" value="HybD-like"/>
    <property type="match status" value="1"/>
</dbReference>
<comment type="caution">
    <text evidence="2">The sequence shown here is derived from an EMBL/GenBank/DDBJ whole genome shotgun (WGS) entry which is preliminary data.</text>
</comment>
<dbReference type="GO" id="GO:0008233">
    <property type="term" value="F:peptidase activity"/>
    <property type="evidence" value="ECO:0007669"/>
    <property type="project" value="UniProtKB-KW"/>
</dbReference>
<gene>
    <name evidence="2" type="ORF">DFP85_107123</name>
</gene>
<dbReference type="Pfam" id="PF01750">
    <property type="entry name" value="HycI"/>
    <property type="match status" value="1"/>
</dbReference>
<dbReference type="InterPro" id="IPR023430">
    <property type="entry name" value="Pept_HybD-like_dom_sf"/>
</dbReference>
<dbReference type="GO" id="GO:0006508">
    <property type="term" value="P:proteolysis"/>
    <property type="evidence" value="ECO:0007669"/>
    <property type="project" value="UniProtKB-KW"/>
</dbReference>
<dbReference type="SUPFAM" id="SSF53163">
    <property type="entry name" value="HybD-like"/>
    <property type="match status" value="1"/>
</dbReference>
<organism evidence="2 3">
    <name type="scientific">Halomonas ventosae</name>
    <dbReference type="NCBI Taxonomy" id="229007"/>
    <lineage>
        <taxon>Bacteria</taxon>
        <taxon>Pseudomonadati</taxon>
        <taxon>Pseudomonadota</taxon>
        <taxon>Gammaproteobacteria</taxon>
        <taxon>Oceanospirillales</taxon>
        <taxon>Halomonadaceae</taxon>
        <taxon>Halomonas</taxon>
    </lineage>
</organism>
<dbReference type="InterPro" id="IPR000671">
    <property type="entry name" value="Peptidase_A31"/>
</dbReference>
<dbReference type="NCBIfam" id="TIGR00072">
    <property type="entry name" value="hydrog_prot"/>
    <property type="match status" value="1"/>
</dbReference>
<dbReference type="Proteomes" id="UP000295212">
    <property type="component" value="Unassembled WGS sequence"/>
</dbReference>
<reference evidence="2 3" key="1">
    <citation type="submission" date="2019-03" db="EMBL/GenBank/DDBJ databases">
        <title>Genomic Encyclopedia of Type Strains, Phase III (KMG-III): the genomes of soil and plant-associated and newly described type strains.</title>
        <authorList>
            <person name="Whitman W."/>
        </authorList>
    </citation>
    <scope>NUCLEOTIDE SEQUENCE [LARGE SCALE GENOMIC DNA]</scope>
    <source>
        <strain evidence="2 3">CECT 5797</strain>
    </source>
</reference>
<dbReference type="EMBL" id="SNZJ01000007">
    <property type="protein sequence ID" value="TDR54350.1"/>
    <property type="molecule type" value="Genomic_DNA"/>
</dbReference>
<evidence type="ECO:0000313" key="3">
    <source>
        <dbReference type="Proteomes" id="UP000295212"/>
    </source>
</evidence>
<protein>
    <submittedName>
        <fullName evidence="2">Hydrogenase maturation protease</fullName>
    </submittedName>
</protein>
<dbReference type="CDD" id="cd00518">
    <property type="entry name" value="H2MP"/>
    <property type="match status" value="1"/>
</dbReference>
<feature type="region of interest" description="Disordered" evidence="1">
    <location>
        <begin position="1"/>
        <end position="30"/>
    </location>
</feature>
<keyword evidence="2" id="KW-0645">Protease</keyword>
<feature type="compositionally biased region" description="Basic and acidic residues" evidence="1">
    <location>
        <begin position="1"/>
        <end position="13"/>
    </location>
</feature>
<proteinExistence type="predicted"/>
<dbReference type="AlphaFoldDB" id="A0A4R6ZP81"/>
<keyword evidence="2" id="KW-0378">Hydrolase</keyword>
<evidence type="ECO:0000313" key="2">
    <source>
        <dbReference type="EMBL" id="TDR54350.1"/>
    </source>
</evidence>
<dbReference type="OrthoDB" id="9808862at2"/>